<proteinExistence type="predicted"/>
<name>A0A821KLN5_9BILA</name>
<gene>
    <name evidence="1" type="ORF">OVN521_LOCUS48820</name>
    <name evidence="2" type="ORF">OVN521_LOCUS49657</name>
</gene>
<protein>
    <submittedName>
        <fullName evidence="2">Uncharacterized protein</fullName>
    </submittedName>
</protein>
<evidence type="ECO:0000313" key="1">
    <source>
        <dbReference type="EMBL" id="CAF4713388.1"/>
    </source>
</evidence>
<feature type="non-terminal residue" evidence="2">
    <location>
        <position position="1"/>
    </location>
</feature>
<dbReference type="Proteomes" id="UP000663866">
    <property type="component" value="Unassembled WGS sequence"/>
</dbReference>
<evidence type="ECO:0000313" key="2">
    <source>
        <dbReference type="EMBL" id="CAF4736741.1"/>
    </source>
</evidence>
<dbReference type="AlphaFoldDB" id="A0A821KLN5"/>
<sequence length="42" mass="5003">MLSELIDQEEHLDTRWIQPIIMGYLSECHFEVDQETNAQLIL</sequence>
<dbReference type="EMBL" id="CAJOBG010109927">
    <property type="protein sequence ID" value="CAF4736741.1"/>
    <property type="molecule type" value="Genomic_DNA"/>
</dbReference>
<evidence type="ECO:0000313" key="3">
    <source>
        <dbReference type="Proteomes" id="UP000663866"/>
    </source>
</evidence>
<organism evidence="2 3">
    <name type="scientific">Rotaria magnacalcarata</name>
    <dbReference type="NCBI Taxonomy" id="392030"/>
    <lineage>
        <taxon>Eukaryota</taxon>
        <taxon>Metazoa</taxon>
        <taxon>Spiralia</taxon>
        <taxon>Gnathifera</taxon>
        <taxon>Rotifera</taxon>
        <taxon>Eurotatoria</taxon>
        <taxon>Bdelloidea</taxon>
        <taxon>Philodinida</taxon>
        <taxon>Philodinidae</taxon>
        <taxon>Rotaria</taxon>
    </lineage>
</organism>
<keyword evidence="3" id="KW-1185">Reference proteome</keyword>
<reference evidence="2" key="1">
    <citation type="submission" date="2021-02" db="EMBL/GenBank/DDBJ databases">
        <authorList>
            <person name="Nowell W R."/>
        </authorList>
    </citation>
    <scope>NUCLEOTIDE SEQUENCE</scope>
</reference>
<accession>A0A821KLN5</accession>
<comment type="caution">
    <text evidence="2">The sequence shown here is derived from an EMBL/GenBank/DDBJ whole genome shotgun (WGS) entry which is preliminary data.</text>
</comment>
<dbReference type="EMBL" id="CAJOBG010103655">
    <property type="protein sequence ID" value="CAF4713388.1"/>
    <property type="molecule type" value="Genomic_DNA"/>
</dbReference>